<dbReference type="InterPro" id="IPR011044">
    <property type="entry name" value="Quino_amine_DH_bsu"/>
</dbReference>
<name>A0ABU3WRW0_9NOCA</name>
<dbReference type="EMBL" id="WBMO01000001">
    <property type="protein sequence ID" value="MDV2476673.1"/>
    <property type="molecule type" value="Genomic_DNA"/>
</dbReference>
<dbReference type="PANTHER" id="PTHR31270:SF1">
    <property type="entry name" value="GLUTAMINYL-PEPTIDE CYCLOTRANSFERASE"/>
    <property type="match status" value="1"/>
</dbReference>
<feature type="chain" id="PRO_5046275023" evidence="1">
    <location>
        <begin position="31"/>
        <end position="281"/>
    </location>
</feature>
<reference evidence="2 3" key="1">
    <citation type="submission" date="2019-10" db="EMBL/GenBank/DDBJ databases">
        <title>Draft Genome Assembly of Rhodococcus zopfii DSM44189.</title>
        <authorList>
            <person name="Sutton J.M."/>
            <person name="Akob D.M."/>
            <person name="Bushman T.J."/>
        </authorList>
    </citation>
    <scope>NUCLEOTIDE SEQUENCE [LARGE SCALE GENOMIC DNA]</scope>
    <source>
        <strain evidence="2 3">DSM 44189</strain>
    </source>
</reference>
<keyword evidence="3" id="KW-1185">Reference proteome</keyword>
<feature type="signal peptide" evidence="1">
    <location>
        <begin position="1"/>
        <end position="30"/>
    </location>
</feature>
<evidence type="ECO:0000256" key="1">
    <source>
        <dbReference type="SAM" id="SignalP"/>
    </source>
</evidence>
<evidence type="ECO:0000313" key="2">
    <source>
        <dbReference type="EMBL" id="MDV2476673.1"/>
    </source>
</evidence>
<dbReference type="SUPFAM" id="SSF50969">
    <property type="entry name" value="YVTN repeat-like/Quinoprotein amine dehydrogenase"/>
    <property type="match status" value="1"/>
</dbReference>
<protein>
    <submittedName>
        <fullName evidence="2">Glutaminyl-peptide cyclotransferase</fullName>
    </submittedName>
</protein>
<keyword evidence="1" id="KW-0732">Signal</keyword>
<dbReference type="InterPro" id="IPR007788">
    <property type="entry name" value="QCT"/>
</dbReference>
<dbReference type="Pfam" id="PF05096">
    <property type="entry name" value="Glu_cyclase_2"/>
    <property type="match status" value="1"/>
</dbReference>
<evidence type="ECO:0000313" key="3">
    <source>
        <dbReference type="Proteomes" id="UP001275440"/>
    </source>
</evidence>
<comment type="caution">
    <text evidence="2">The sequence shown here is derived from an EMBL/GenBank/DDBJ whole genome shotgun (WGS) entry which is preliminary data.</text>
</comment>
<accession>A0ABU3WRW0</accession>
<proteinExistence type="predicted"/>
<gene>
    <name evidence="2" type="ORF">F8M49_17550</name>
</gene>
<sequence>MRPVRLRQGAGLPGPIRAAGVLAATSAALAGGVLAGCSEQPAADPGPPAERLRVEIVAARPHDTEAFTQGLEISDGELLEGTGRSGRSYLSARALDTGAERTRVPVPDGMFGEGITVAGDTVWQLTWKDGVAIARDRVTLAPRDRVEYDGEGWGLCAAGDRLVMSDGSSTLTFRDPAGFDVLGTAAVRADGREVDNLNELECADDGAVYANVWKTDEIVRIDPHSGRVTARIDAGALRGALTDDQREGIDVLNGIAQVPGTDRFLVTGKYWPTMFEVRFVP</sequence>
<organism evidence="2 3">
    <name type="scientific">Rhodococcus zopfii</name>
    <dbReference type="NCBI Taxonomy" id="43772"/>
    <lineage>
        <taxon>Bacteria</taxon>
        <taxon>Bacillati</taxon>
        <taxon>Actinomycetota</taxon>
        <taxon>Actinomycetes</taxon>
        <taxon>Mycobacteriales</taxon>
        <taxon>Nocardiaceae</taxon>
        <taxon>Rhodococcus</taxon>
    </lineage>
</organism>
<dbReference type="Proteomes" id="UP001275440">
    <property type="component" value="Unassembled WGS sequence"/>
</dbReference>
<dbReference type="PANTHER" id="PTHR31270">
    <property type="entry name" value="GLUTAMINYL-PEPTIDE CYCLOTRANSFERASE"/>
    <property type="match status" value="1"/>
</dbReference>